<organism evidence="1 2">
    <name type="scientific">Rattus norvegicus</name>
    <name type="common">Rat</name>
    <dbReference type="NCBI Taxonomy" id="10116"/>
    <lineage>
        <taxon>Eukaryota</taxon>
        <taxon>Metazoa</taxon>
        <taxon>Chordata</taxon>
        <taxon>Craniata</taxon>
        <taxon>Vertebrata</taxon>
        <taxon>Euteleostomi</taxon>
        <taxon>Mammalia</taxon>
        <taxon>Eutheria</taxon>
        <taxon>Euarchontoglires</taxon>
        <taxon>Glires</taxon>
        <taxon>Rodentia</taxon>
        <taxon>Myomorpha</taxon>
        <taxon>Muroidea</taxon>
        <taxon>Muridae</taxon>
        <taxon>Murinae</taxon>
        <taxon>Rattus</taxon>
    </lineage>
</organism>
<evidence type="ECO:0000313" key="1">
    <source>
        <dbReference type="EMBL" id="EDL92778.1"/>
    </source>
</evidence>
<gene>
    <name evidence="1" type="ORF">rCG_51607</name>
</gene>
<accession>A6IZV0</accession>
<dbReference type="EMBL" id="CH473972">
    <property type="protein sequence ID" value="EDL92778.1"/>
    <property type="molecule type" value="Genomic_DNA"/>
</dbReference>
<name>A6IZV0_RAT</name>
<dbReference type="AlphaFoldDB" id="A6IZV0"/>
<evidence type="ECO:0000313" key="2">
    <source>
        <dbReference type="Proteomes" id="UP000234681"/>
    </source>
</evidence>
<dbReference type="Proteomes" id="UP000234681">
    <property type="component" value="Chromosome 19"/>
</dbReference>
<sequence>MIHSRPFCMVTGECGIASVTERTYSGMGTTEPTQHRTLCSLCP</sequence>
<proteinExistence type="predicted"/>
<reference evidence="2" key="1">
    <citation type="submission" date="2005-09" db="EMBL/GenBank/DDBJ databases">
        <authorList>
            <person name="Mural R.J."/>
            <person name="Li P.W."/>
            <person name="Adams M.D."/>
            <person name="Amanatides P.G."/>
            <person name="Baden-Tillson H."/>
            <person name="Barnstead M."/>
            <person name="Chin S.H."/>
            <person name="Dew I."/>
            <person name="Evans C.A."/>
            <person name="Ferriera S."/>
            <person name="Flanigan M."/>
            <person name="Fosler C."/>
            <person name="Glodek A."/>
            <person name="Gu Z."/>
            <person name="Holt R.A."/>
            <person name="Jennings D."/>
            <person name="Kraft C.L."/>
            <person name="Lu F."/>
            <person name="Nguyen T."/>
            <person name="Nusskern D.R."/>
            <person name="Pfannkoch C.M."/>
            <person name="Sitter C."/>
            <person name="Sutton G.G."/>
            <person name="Venter J.C."/>
            <person name="Wang Z."/>
            <person name="Woodage T."/>
            <person name="Zheng X.H."/>
            <person name="Zhong F."/>
        </authorList>
    </citation>
    <scope>NUCLEOTIDE SEQUENCE [LARGE SCALE GENOMIC DNA]</scope>
    <source>
        <strain>BN</strain>
        <strain evidence="2">Sprague-Dawley</strain>
    </source>
</reference>
<protein>
    <submittedName>
        <fullName evidence="1">RCG51607</fullName>
    </submittedName>
</protein>